<name>A0A6A3H0R4_9STRA</name>
<proteinExistence type="predicted"/>
<gene>
    <name evidence="1" type="ORF">PR002_g29573</name>
</gene>
<dbReference type="AlphaFoldDB" id="A0A6A3H0R4"/>
<evidence type="ECO:0000313" key="1">
    <source>
        <dbReference type="EMBL" id="KAE8962528.1"/>
    </source>
</evidence>
<protein>
    <submittedName>
        <fullName evidence="1">Uncharacterized protein</fullName>
    </submittedName>
</protein>
<accession>A0A6A3H0R4</accession>
<evidence type="ECO:0000313" key="2">
    <source>
        <dbReference type="Proteomes" id="UP000435112"/>
    </source>
</evidence>
<reference evidence="1 2" key="1">
    <citation type="submission" date="2018-09" db="EMBL/GenBank/DDBJ databases">
        <title>Genomic investigation of the strawberry pathogen Phytophthora fragariae indicates pathogenicity is determined by transcriptional variation in three key races.</title>
        <authorList>
            <person name="Adams T.M."/>
            <person name="Armitage A.D."/>
            <person name="Sobczyk M.K."/>
            <person name="Bates H.J."/>
            <person name="Dunwell J.M."/>
            <person name="Nellist C.F."/>
            <person name="Harrison R.J."/>
        </authorList>
    </citation>
    <scope>NUCLEOTIDE SEQUENCE [LARGE SCALE GENOMIC DNA]</scope>
    <source>
        <strain evidence="1 2">SCRP324</strain>
    </source>
</reference>
<comment type="caution">
    <text evidence="1">The sequence shown here is derived from an EMBL/GenBank/DDBJ whole genome shotgun (WGS) entry which is preliminary data.</text>
</comment>
<dbReference type="EMBL" id="QXFU01005949">
    <property type="protein sequence ID" value="KAE8962528.1"/>
    <property type="molecule type" value="Genomic_DNA"/>
</dbReference>
<dbReference type="Proteomes" id="UP000435112">
    <property type="component" value="Unassembled WGS sequence"/>
</dbReference>
<sequence>MLTQELAQELAVQKLAQESTGEMAEELPQKLGAEDFVLALEEKLTQELAVQEMAEGGAPSLVLLLARDLVVVAPLTQDNWGDCVAMRD</sequence>
<organism evidence="1 2">
    <name type="scientific">Phytophthora rubi</name>
    <dbReference type="NCBI Taxonomy" id="129364"/>
    <lineage>
        <taxon>Eukaryota</taxon>
        <taxon>Sar</taxon>
        <taxon>Stramenopiles</taxon>
        <taxon>Oomycota</taxon>
        <taxon>Peronosporomycetes</taxon>
        <taxon>Peronosporales</taxon>
        <taxon>Peronosporaceae</taxon>
        <taxon>Phytophthora</taxon>
    </lineage>
</organism>